<dbReference type="Proteomes" id="UP000001876">
    <property type="component" value="Unassembled WGS sequence"/>
</dbReference>
<organism evidence="3">
    <name type="scientific">Micromonas pusilla (strain CCMP1545)</name>
    <name type="common">Picoplanktonic green alga</name>
    <dbReference type="NCBI Taxonomy" id="564608"/>
    <lineage>
        <taxon>Eukaryota</taxon>
        <taxon>Viridiplantae</taxon>
        <taxon>Chlorophyta</taxon>
        <taxon>Mamiellophyceae</taxon>
        <taxon>Mamiellales</taxon>
        <taxon>Mamiellaceae</taxon>
        <taxon>Micromonas</taxon>
    </lineage>
</organism>
<dbReference type="OMA" id="QVHGYIK"/>
<gene>
    <name evidence="2" type="ORF">MICPUCDRAFT_64890</name>
</gene>
<dbReference type="SMART" id="SM00471">
    <property type="entry name" value="HDc"/>
    <property type="match status" value="1"/>
</dbReference>
<dbReference type="RefSeq" id="XP_003056130.1">
    <property type="nucleotide sequence ID" value="XM_003056084.1"/>
</dbReference>
<dbReference type="GeneID" id="9681770"/>
<dbReference type="OrthoDB" id="9991235at2759"/>
<dbReference type="InterPro" id="IPR050135">
    <property type="entry name" value="dGTPase-like"/>
</dbReference>
<dbReference type="SUPFAM" id="SSF109604">
    <property type="entry name" value="HD-domain/PDEase-like"/>
    <property type="match status" value="1"/>
</dbReference>
<dbReference type="eggNOG" id="KOG2681">
    <property type="taxonomic scope" value="Eukaryota"/>
</dbReference>
<dbReference type="KEGG" id="mpp:MICPUCDRAFT_64890"/>
<accession>C1ML86</accession>
<dbReference type="PANTHER" id="PTHR11373:SF4">
    <property type="entry name" value="DEOXYNUCLEOSIDE TRIPHOSPHATE TRIPHOSPHOHYDROLASE SAMHD1"/>
    <property type="match status" value="1"/>
</dbReference>
<dbReference type="STRING" id="564608.C1ML86"/>
<protein>
    <submittedName>
        <fullName evidence="2">Predicted protein</fullName>
    </submittedName>
</protein>
<feature type="domain" description="HD/PDEase" evidence="1">
    <location>
        <begin position="118"/>
        <end position="272"/>
    </location>
</feature>
<evidence type="ECO:0000259" key="1">
    <source>
        <dbReference type="SMART" id="SM00471"/>
    </source>
</evidence>
<name>C1ML86_MICPC</name>
<dbReference type="CDD" id="cd00077">
    <property type="entry name" value="HDc"/>
    <property type="match status" value="1"/>
</dbReference>
<dbReference type="Pfam" id="PF19276">
    <property type="entry name" value="HD_assoc_2"/>
    <property type="match status" value="1"/>
</dbReference>
<dbReference type="Gene3D" id="3.30.70.2760">
    <property type="match status" value="1"/>
</dbReference>
<dbReference type="PANTHER" id="PTHR11373">
    <property type="entry name" value="DEOXYNUCLEOSIDE TRIPHOSPHATE TRIPHOSPHOHYDROLASE"/>
    <property type="match status" value="1"/>
</dbReference>
<proteinExistence type="predicted"/>
<evidence type="ECO:0000313" key="2">
    <source>
        <dbReference type="EMBL" id="EEH59506.1"/>
    </source>
</evidence>
<dbReference type="InterPro" id="IPR003607">
    <property type="entry name" value="HD/PDEase_dom"/>
</dbReference>
<dbReference type="Pfam" id="PF01966">
    <property type="entry name" value="HD"/>
    <property type="match status" value="1"/>
</dbReference>
<dbReference type="GO" id="GO:0008832">
    <property type="term" value="F:dGTPase activity"/>
    <property type="evidence" value="ECO:0007669"/>
    <property type="project" value="TreeGrafter"/>
</dbReference>
<sequence length="526" mass="60316">MTIPAIHSDDTTTNKSLIPGACLHAFLSQQPPAEVDLGDCEEDRFVTLSQLQHQQPTFPVEEAFRNCGGTRSGKIINDPVHGHMYFPGLVVDAIDTPQVQRLRELKQLGTAYYVFPGASHNRFEHSLGTCHLATNMFEALKRSSGKCGSACLDHVDKISIQLAGLCHDLGHGPFSHVFDNEFLPRRYSNWDRKNPLWNHEVMSANMFEWMVDENHIDIGEDVVKRVRGLITSEDSNAITGKRFLWDIVANKRNSVDVDKFDYLMRDSHNAGVKGSADISRLVSFMKVIDDEICFKASEVHNVYELFHTRASLHQKVYTHRKAKAIEYMVVDALTEADVIWDNEISSAIWNTEQFIKLDDSLLKRIEWSAEPQLKHARALVRRIRSRDLYHYVNEYAVPEEDILNFKPVTEVSISSCQGHNRIPGGLKPNDIIVQNMKIDYAMKDKNPVDSVKFFQDYTDENSFHIDKSKVSALLPSSFIERKVRVFSKNRDPVYIEAVEEAFLNHQRKMYRTAQQLTPARKRLRNR</sequence>
<dbReference type="AlphaFoldDB" id="C1ML86"/>
<dbReference type="Gene3D" id="1.10.3210.10">
    <property type="entry name" value="Hypothetical protein af1432"/>
    <property type="match status" value="1"/>
</dbReference>
<evidence type="ECO:0000313" key="3">
    <source>
        <dbReference type="Proteomes" id="UP000001876"/>
    </source>
</evidence>
<dbReference type="InterPro" id="IPR045509">
    <property type="entry name" value="HD_assoc_2"/>
</dbReference>
<keyword evidence="3" id="KW-1185">Reference proteome</keyword>
<dbReference type="GO" id="GO:0006203">
    <property type="term" value="P:dGTP catabolic process"/>
    <property type="evidence" value="ECO:0007669"/>
    <property type="project" value="TreeGrafter"/>
</dbReference>
<dbReference type="EMBL" id="GG663736">
    <property type="protein sequence ID" value="EEH59506.1"/>
    <property type="molecule type" value="Genomic_DNA"/>
</dbReference>
<dbReference type="InterPro" id="IPR006674">
    <property type="entry name" value="HD_domain"/>
</dbReference>
<reference evidence="2 3" key="1">
    <citation type="journal article" date="2009" name="Science">
        <title>Green evolution and dynamic adaptations revealed by genomes of the marine picoeukaryotes Micromonas.</title>
        <authorList>
            <person name="Worden A.Z."/>
            <person name="Lee J.H."/>
            <person name="Mock T."/>
            <person name="Rouze P."/>
            <person name="Simmons M.P."/>
            <person name="Aerts A.L."/>
            <person name="Allen A.E."/>
            <person name="Cuvelier M.L."/>
            <person name="Derelle E."/>
            <person name="Everett M.V."/>
            <person name="Foulon E."/>
            <person name="Grimwood J."/>
            <person name="Gundlach H."/>
            <person name="Henrissat B."/>
            <person name="Napoli C."/>
            <person name="McDonald S.M."/>
            <person name="Parker M.S."/>
            <person name="Rombauts S."/>
            <person name="Salamov A."/>
            <person name="Von Dassow P."/>
            <person name="Badger J.H."/>
            <person name="Coutinho P.M."/>
            <person name="Demir E."/>
            <person name="Dubchak I."/>
            <person name="Gentemann C."/>
            <person name="Eikrem W."/>
            <person name="Gready J.E."/>
            <person name="John U."/>
            <person name="Lanier W."/>
            <person name="Lindquist E.A."/>
            <person name="Lucas S."/>
            <person name="Mayer K.F."/>
            <person name="Moreau H."/>
            <person name="Not F."/>
            <person name="Otillar R."/>
            <person name="Panaud O."/>
            <person name="Pangilinan J."/>
            <person name="Paulsen I."/>
            <person name="Piegu B."/>
            <person name="Poliakov A."/>
            <person name="Robbens S."/>
            <person name="Schmutz J."/>
            <person name="Toulza E."/>
            <person name="Wyss T."/>
            <person name="Zelensky A."/>
            <person name="Zhou K."/>
            <person name="Armbrust E.V."/>
            <person name="Bhattacharya D."/>
            <person name="Goodenough U.W."/>
            <person name="Van de Peer Y."/>
            <person name="Grigoriev I.V."/>
        </authorList>
    </citation>
    <scope>NUCLEOTIDE SEQUENCE [LARGE SCALE GENOMIC DNA]</scope>
    <source>
        <strain evidence="2 3">CCMP1545</strain>
    </source>
</reference>
<dbReference type="GO" id="GO:0005634">
    <property type="term" value="C:nucleus"/>
    <property type="evidence" value="ECO:0007669"/>
    <property type="project" value="TreeGrafter"/>
</dbReference>